<keyword evidence="3" id="KW-1185">Reference proteome</keyword>
<dbReference type="Proteomes" id="UP000246410">
    <property type="component" value="Unassembled WGS sequence"/>
</dbReference>
<dbReference type="EMBL" id="QGTL01000012">
    <property type="protein sequence ID" value="PWV70773.1"/>
    <property type="molecule type" value="Genomic_DNA"/>
</dbReference>
<dbReference type="AlphaFoldDB" id="A0A317N715"/>
<feature type="transmembrane region" description="Helical" evidence="1">
    <location>
        <begin position="82"/>
        <end position="109"/>
    </location>
</feature>
<keyword evidence="1" id="KW-1133">Transmembrane helix</keyword>
<feature type="transmembrane region" description="Helical" evidence="1">
    <location>
        <begin position="47"/>
        <end position="70"/>
    </location>
</feature>
<comment type="caution">
    <text evidence="2">The sequence shown here is derived from an EMBL/GenBank/DDBJ whole genome shotgun (WGS) entry which is preliminary data.</text>
</comment>
<sequence>MTHQTTPKQRDSALHTVLRSPPVRRARRRATAVASVLAGRLRLAATAALALTVAAGAAAIAGAFALAALVRGLEQVLPTWAAYGVTAALLLACAALAAGAGAWTIRVALRRVTPGSPR</sequence>
<name>A0A317N715_9NOCA</name>
<keyword evidence="1" id="KW-0472">Membrane</keyword>
<evidence type="ECO:0000313" key="2">
    <source>
        <dbReference type="EMBL" id="PWV70773.1"/>
    </source>
</evidence>
<accession>A0A317N715</accession>
<evidence type="ECO:0000256" key="1">
    <source>
        <dbReference type="SAM" id="Phobius"/>
    </source>
</evidence>
<protein>
    <submittedName>
        <fullName evidence="2">Uncharacterized protein</fullName>
    </submittedName>
</protein>
<keyword evidence="1" id="KW-0812">Transmembrane</keyword>
<dbReference type="RefSeq" id="WP_146229436.1">
    <property type="nucleotide sequence ID" value="NZ_QGTL01000012.1"/>
</dbReference>
<proteinExistence type="predicted"/>
<reference evidence="2 3" key="1">
    <citation type="submission" date="2018-05" db="EMBL/GenBank/DDBJ databases">
        <title>Genomic Encyclopedia of Type Strains, Phase IV (KMG-IV): sequencing the most valuable type-strain genomes for metagenomic binning, comparative biology and taxonomic classification.</title>
        <authorList>
            <person name="Goeker M."/>
        </authorList>
    </citation>
    <scope>NUCLEOTIDE SEQUENCE [LARGE SCALE GENOMIC DNA]</scope>
    <source>
        <strain evidence="2 3">DSM 44717</strain>
    </source>
</reference>
<organism evidence="2 3">
    <name type="scientific">Nocardia neocaledoniensis</name>
    <dbReference type="NCBI Taxonomy" id="236511"/>
    <lineage>
        <taxon>Bacteria</taxon>
        <taxon>Bacillati</taxon>
        <taxon>Actinomycetota</taxon>
        <taxon>Actinomycetes</taxon>
        <taxon>Mycobacteriales</taxon>
        <taxon>Nocardiaceae</taxon>
        <taxon>Nocardia</taxon>
    </lineage>
</organism>
<evidence type="ECO:0000313" key="3">
    <source>
        <dbReference type="Proteomes" id="UP000246410"/>
    </source>
</evidence>
<gene>
    <name evidence="2" type="ORF">DFR69_112193</name>
</gene>